<dbReference type="Gene3D" id="3.30.450.330">
    <property type="match status" value="1"/>
</dbReference>
<dbReference type="Gene3D" id="1.10.150.770">
    <property type="match status" value="1"/>
</dbReference>
<dbReference type="CDD" id="cd06575">
    <property type="entry name" value="PASTA_Pbp2x-like_2"/>
    <property type="match status" value="1"/>
</dbReference>
<dbReference type="Proteomes" id="UP000650524">
    <property type="component" value="Unassembled WGS sequence"/>
</dbReference>
<comment type="caution">
    <text evidence="5">The sequence shown here is derived from an EMBL/GenBank/DDBJ whole genome shotgun (WGS) entry which is preliminary data.</text>
</comment>
<comment type="subcellular location">
    <subcellularLocation>
        <location evidence="1">Membrane</location>
    </subcellularLocation>
</comment>
<reference evidence="5 6" key="1">
    <citation type="submission" date="2020-08" db="EMBL/GenBank/DDBJ databases">
        <title>Bridging the membrane lipid divide: bacteria of the FCB group superphylum have the potential to synthesize archaeal ether lipids.</title>
        <authorList>
            <person name="Villanueva L."/>
            <person name="Von Meijenfeldt F.A.B."/>
            <person name="Westbye A.B."/>
            <person name="Yadav S."/>
            <person name="Hopmans E.C."/>
            <person name="Dutilh B.E."/>
            <person name="Sinninghe Damste J.S."/>
        </authorList>
    </citation>
    <scope>NUCLEOTIDE SEQUENCE [LARGE SCALE GENOMIC DNA]</scope>
    <source>
        <strain evidence="5">NIOZ-UU27</strain>
    </source>
</reference>
<evidence type="ECO:0000313" key="6">
    <source>
        <dbReference type="Proteomes" id="UP000650524"/>
    </source>
</evidence>
<dbReference type="SUPFAM" id="SSF56601">
    <property type="entry name" value="beta-lactamase/transpeptidase-like"/>
    <property type="match status" value="1"/>
</dbReference>
<dbReference type="SMART" id="SM00740">
    <property type="entry name" value="PASTA"/>
    <property type="match status" value="1"/>
</dbReference>
<feature type="region of interest" description="Disordered" evidence="3">
    <location>
        <begin position="635"/>
        <end position="661"/>
    </location>
</feature>
<evidence type="ECO:0000256" key="1">
    <source>
        <dbReference type="ARBA" id="ARBA00004370"/>
    </source>
</evidence>
<dbReference type="SUPFAM" id="SSF56519">
    <property type="entry name" value="Penicillin binding protein dimerisation domain"/>
    <property type="match status" value="1"/>
</dbReference>
<feature type="compositionally biased region" description="Polar residues" evidence="3">
    <location>
        <begin position="648"/>
        <end position="661"/>
    </location>
</feature>
<evidence type="ECO:0000256" key="3">
    <source>
        <dbReference type="SAM" id="MobiDB-lite"/>
    </source>
</evidence>
<dbReference type="InterPro" id="IPR050515">
    <property type="entry name" value="Beta-lactam/transpept"/>
</dbReference>
<dbReference type="InterPro" id="IPR005311">
    <property type="entry name" value="PBP_dimer"/>
</dbReference>
<dbReference type="EMBL" id="JACNJD010000278">
    <property type="protein sequence ID" value="MBC8178397.1"/>
    <property type="molecule type" value="Genomic_DNA"/>
</dbReference>
<dbReference type="Gene3D" id="3.40.710.10">
    <property type="entry name" value="DD-peptidase/beta-lactamase superfamily"/>
    <property type="match status" value="1"/>
</dbReference>
<dbReference type="InterPro" id="IPR001460">
    <property type="entry name" value="PCN-bd_Tpept"/>
</dbReference>
<evidence type="ECO:0000259" key="4">
    <source>
        <dbReference type="PROSITE" id="PS51178"/>
    </source>
</evidence>
<sequence length="661" mass="72713">MKVKEKKWIRFRIYVVTTFFLLGFGTILARAYQLQVIERDYLRGIAENGIIGTIKLPPERGTIYDREGNELALSVHVGSVFAHPKQIKEKNKTARQLSRILGEKKNKILKLLRRDRSFVWIKRRISPTLTQQVSGLKIDGIGVTTETRRYYPGREIAAHLIGFSGADNQGLEGLEKRYDDSLKGPEHRLIRMRDALGRSFSINRTDPSGRGMHHLVLTIDKEIQYKAQQALKIAVKKTRAKGGHCIVVNPETGEILAMAVVPEFNPNAFSKYRPDQWRNRIVTDCFEPGSTLKALLLAASLEESVVTPDSQFHCEEGEYKVGGRVVHDTHKYGKLSVSDIIVYSSNIGSIKIGQKLGYEKFSDYLKKFGFTRKTGVGLLGERKGFVREAEKARKIDRATLFFGQGMTATSLQLTMAFAAIANGGKLMRPYVVKKIVDESGGLVQETRPKVVRRVISTRTAKRVAKVLEGVVGSEGTAPKAAIRGFRAAGKTGTSQKVDPKTKRYSKSKYVAIFVGFAPAERPKLVILALIDEPKGVVYGGLVAGPVFRDVGSWSLNHLKVNPQPDLLTVAEAKAKALVSDTLEDSGNSAKSEGVNKIAGELQQGLLPDFRGMGMREVLKRGRALGLNVSLKGSGLAVKQQPEAGSPLKTVNSVSVSFSSPG</sequence>
<keyword evidence="2" id="KW-0472">Membrane</keyword>
<dbReference type="PANTHER" id="PTHR30627:SF1">
    <property type="entry name" value="PEPTIDOGLYCAN D,D-TRANSPEPTIDASE FTSI"/>
    <property type="match status" value="1"/>
</dbReference>
<dbReference type="InterPro" id="IPR036138">
    <property type="entry name" value="PBP_dimer_sf"/>
</dbReference>
<proteinExistence type="predicted"/>
<dbReference type="PANTHER" id="PTHR30627">
    <property type="entry name" value="PEPTIDOGLYCAN D,D-TRANSPEPTIDASE"/>
    <property type="match status" value="1"/>
</dbReference>
<dbReference type="PROSITE" id="PS51178">
    <property type="entry name" value="PASTA"/>
    <property type="match status" value="1"/>
</dbReference>
<evidence type="ECO:0000313" key="5">
    <source>
        <dbReference type="EMBL" id="MBC8178397.1"/>
    </source>
</evidence>
<dbReference type="Pfam" id="PF03793">
    <property type="entry name" value="PASTA"/>
    <property type="match status" value="1"/>
</dbReference>
<dbReference type="SUPFAM" id="SSF54184">
    <property type="entry name" value="Penicillin-binding protein 2x (pbp-2x), c-terminal domain"/>
    <property type="match status" value="1"/>
</dbReference>
<dbReference type="Pfam" id="PF03717">
    <property type="entry name" value="PBP_dimer"/>
    <property type="match status" value="1"/>
</dbReference>
<protein>
    <submittedName>
        <fullName evidence="5">Transpeptidase family protein</fullName>
    </submittedName>
</protein>
<dbReference type="GO" id="GO:0071555">
    <property type="term" value="P:cell wall organization"/>
    <property type="evidence" value="ECO:0007669"/>
    <property type="project" value="TreeGrafter"/>
</dbReference>
<dbReference type="Pfam" id="PF00905">
    <property type="entry name" value="Transpeptidase"/>
    <property type="match status" value="1"/>
</dbReference>
<dbReference type="Gene3D" id="3.90.1310.10">
    <property type="entry name" value="Penicillin-binding protein 2a (Domain 2)"/>
    <property type="match status" value="1"/>
</dbReference>
<dbReference type="AlphaFoldDB" id="A0A8J6MZY8"/>
<dbReference type="InterPro" id="IPR012338">
    <property type="entry name" value="Beta-lactam/transpept-like"/>
</dbReference>
<evidence type="ECO:0000256" key="2">
    <source>
        <dbReference type="ARBA" id="ARBA00023136"/>
    </source>
</evidence>
<accession>A0A8J6MZY8</accession>
<dbReference type="GO" id="GO:0005886">
    <property type="term" value="C:plasma membrane"/>
    <property type="evidence" value="ECO:0007669"/>
    <property type="project" value="TreeGrafter"/>
</dbReference>
<gene>
    <name evidence="5" type="ORF">H8E19_13405</name>
</gene>
<dbReference type="GO" id="GO:0008658">
    <property type="term" value="F:penicillin binding"/>
    <property type="evidence" value="ECO:0007669"/>
    <property type="project" value="InterPro"/>
</dbReference>
<name>A0A8J6MZY8_9DELT</name>
<feature type="domain" description="PASTA" evidence="4">
    <location>
        <begin position="600"/>
        <end position="659"/>
    </location>
</feature>
<organism evidence="5 6">
    <name type="scientific">Candidatus Desulfacyla euxinica</name>
    <dbReference type="NCBI Taxonomy" id="2841693"/>
    <lineage>
        <taxon>Bacteria</taxon>
        <taxon>Deltaproteobacteria</taxon>
        <taxon>Candidatus Desulfacyla</taxon>
    </lineage>
</organism>
<dbReference type="InterPro" id="IPR005543">
    <property type="entry name" value="PASTA_dom"/>
</dbReference>